<dbReference type="InterPro" id="IPR003018">
    <property type="entry name" value="GAF"/>
</dbReference>
<proteinExistence type="predicted"/>
<evidence type="ECO:0000313" key="6">
    <source>
        <dbReference type="Proteomes" id="UP001209681"/>
    </source>
</evidence>
<dbReference type="InterPro" id="IPR029787">
    <property type="entry name" value="Nucleotide_cyclase"/>
</dbReference>
<keyword evidence="5" id="KW-0548">Nucleotidyltransferase</keyword>
<dbReference type="PROSITE" id="PS50011">
    <property type="entry name" value="PROTEIN_KINASE_DOM"/>
    <property type="match status" value="1"/>
</dbReference>
<dbReference type="PANTHER" id="PTHR43642">
    <property type="entry name" value="HYBRID SIGNAL TRANSDUCTION HISTIDINE KINASE G"/>
    <property type="match status" value="1"/>
</dbReference>
<dbReference type="Pfam" id="PF00069">
    <property type="entry name" value="Pkinase"/>
    <property type="match status" value="1"/>
</dbReference>
<dbReference type="InterPro" id="IPR041664">
    <property type="entry name" value="AAA_16"/>
</dbReference>
<dbReference type="PROSITE" id="PS50887">
    <property type="entry name" value="GGDEF"/>
    <property type="match status" value="1"/>
</dbReference>
<name>A0ABT3N688_9BACT</name>
<dbReference type="InterPro" id="IPR053159">
    <property type="entry name" value="Hybrid_Histidine_Kinase"/>
</dbReference>
<keyword evidence="2" id="KW-0175">Coiled coil</keyword>
<dbReference type="SUPFAM" id="SSF55781">
    <property type="entry name" value="GAF domain-like"/>
    <property type="match status" value="1"/>
</dbReference>
<keyword evidence="5" id="KW-0808">Transferase</keyword>
<accession>A0ABT3N688</accession>
<dbReference type="EMBL" id="JAPFPW010000002">
    <property type="protein sequence ID" value="MCW7752977.1"/>
    <property type="molecule type" value="Genomic_DNA"/>
</dbReference>
<dbReference type="CDD" id="cd01949">
    <property type="entry name" value="GGDEF"/>
    <property type="match status" value="1"/>
</dbReference>
<dbReference type="InterPro" id="IPR027417">
    <property type="entry name" value="P-loop_NTPase"/>
</dbReference>
<evidence type="ECO:0000313" key="5">
    <source>
        <dbReference type="EMBL" id="MCW7752977.1"/>
    </source>
</evidence>
<comment type="caution">
    <text evidence="5">The sequence shown here is derived from an EMBL/GenBank/DDBJ whole genome shotgun (WGS) entry which is preliminary data.</text>
</comment>
<dbReference type="Gene3D" id="3.30.450.40">
    <property type="match status" value="1"/>
</dbReference>
<dbReference type="PANTHER" id="PTHR43642:SF1">
    <property type="entry name" value="HYBRID SIGNAL TRANSDUCTION HISTIDINE KINASE G"/>
    <property type="match status" value="1"/>
</dbReference>
<organism evidence="5 6">
    <name type="scientific">Desulfobotulus pelophilus</name>
    <dbReference type="NCBI Taxonomy" id="2823377"/>
    <lineage>
        <taxon>Bacteria</taxon>
        <taxon>Pseudomonadati</taxon>
        <taxon>Thermodesulfobacteriota</taxon>
        <taxon>Desulfobacteria</taxon>
        <taxon>Desulfobacterales</taxon>
        <taxon>Desulfobacteraceae</taxon>
        <taxon>Desulfobotulus</taxon>
    </lineage>
</organism>
<dbReference type="NCBIfam" id="TIGR00254">
    <property type="entry name" value="GGDEF"/>
    <property type="match status" value="1"/>
</dbReference>
<protein>
    <submittedName>
        <fullName evidence="5">Diguanylate cyclase</fullName>
        <ecNumber evidence="5">2.7.7.65</ecNumber>
    </submittedName>
</protein>
<evidence type="ECO:0000256" key="2">
    <source>
        <dbReference type="SAM" id="Coils"/>
    </source>
</evidence>
<dbReference type="Pfam" id="PF01590">
    <property type="entry name" value="GAF"/>
    <property type="match status" value="1"/>
</dbReference>
<sequence length="1684" mass="189720">MHIRHYRIESTVHQSERSLIYRATDDKKGKSLILKLLRSHSPADIAGYMQAYNVGLHLARHGVYGRCRMEKHGNLLMLIFDDTGAISLEQHLLQPFPPDSALSLSIAITEAVQKVHQAGIIHRNINPSNLIIHTHTGQVAVIDFSTASILPNVEPFPHHSHSSGTAVAYISPEQTGRMNRSVDYRTDYYALGVTLYQLFSNGLPFASKDPLELIHCHIARKPEDLHIRCPHIPADLSLVVMKLMSKNPEDRYQSLKGILSDLRTCRDRWRQNTVSPFTPGQRDIPEKFQICQKLYGRSREVSLLVAAFEEASCGNNRSVFIGGYPGCGKTALVREIYKPITRSWGYFIQGKFDQLQGSTPYSALAQAFSGLIRHYLGLGEEALAIRRQHLASALGAFGQIIIDRLPDLALILGSQPPVPEVGMSEARNRFQFVFKQFLMACCEPGRPLTLFLDDLQWADPSSIDLITQIASDKDIRYFFLIGSFRDNEVTLPHPLLAAMDEIRSKNPSSFCIMLEALKKEDLGQMIGDSLLRPADTVGELTELIQEKTAGNPFFVNQFLGTLHEEKALRFNPLHQTWDYDLSHIRRMGITCNVADLMIGKLSRLPRSTRHLLSRAACIGNSFTIGTLAIIEQSRPETIFNGLMPATAAGLIQALSEPEPAENKMNSPMIINQYRFLHDRVQEAAYAMIPTEEKAGIHLQAGRLMKASDPDCSKDTLFDVIRHLNAGAGLMMDNRERLNLADLNLTAARTAKTINAFDTALAYAKTGLSLLPEQAWLHHHSLWLELMFIQADCEVFQGHFSKGEALLSTMLQGVDNEMDRSRIHERQLQIHITGNRMEEALLLCSRVLSQWNIILKTDPSEKDWLNLDRQFRQLMADRAIQDLTDLPPIQNARMEAVLRLLITTLPASVQTRSRRPWCMICLITTVMNIGLQYGHSELSAHAYAAYSCCITEQHRYDEAWQFGRMALALNQKQGNSGLRGRLFVYFSMYTQFWKEPFTQCDPLWQECYQATIEAGDLLHVAFLLLNTSSLRFARSALLPELYEEASQAIAMARKTTSQPILPIIQMHFNLICSLMGKTRDQDSLDTEILTEQDFLAFMKGEDNAMGLAFYHTIKLIQTCYFSRWEQALYHGRAFEEFMLSVPGMVILAEHGFYFALAIGAVFHQLDRDEKNYYEERLSHYREHNRIWAENCPENFLCRHLLLEAENARLQKHTAEALRLYAEAAADARKNKFLNIEALSNESAARFWSETGYASYGDLHSGDALLGYRLWGADAKAAALQQHTPGLCENRLPGNICDNDTRLSSIPLPDSRMVDLDAILRVTRAISGEIVLERLLQTLMTAVLESTGAEYAILLAPRPGGGFAIEARAHTRWQNEDKVKTGPEIQDITSYPLRLAQYVAQSGNHLVMDDARLDHDFAADGYILSHQPLSVLCLPIRRHSKLLGLLYLENNLTTGAFRTSHISLLKTLCSQAAISLENARLYEQVQEYSRTLEERVAERTAQLEQLNLRLQELAHQDGLTGVANRRHCDSYLERIWNSLKRRKFPLSVIMCDVDFFKKYNDTYGHQKGDDCLIAVAHTLRSGIHRPEDFLARYGGEEFILILPETDEKGAEKVADTIRMAVKNLAMEHAGSPIAGVVTVSAGTATIIPSDSFTAEDLVREADAALYRAKEKGRNCVVSAPILIFSP</sequence>
<dbReference type="Gene3D" id="3.40.50.300">
    <property type="entry name" value="P-loop containing nucleotide triphosphate hydrolases"/>
    <property type="match status" value="1"/>
</dbReference>
<dbReference type="Gene3D" id="3.30.70.270">
    <property type="match status" value="1"/>
</dbReference>
<dbReference type="InterPro" id="IPR000719">
    <property type="entry name" value="Prot_kinase_dom"/>
</dbReference>
<dbReference type="InterPro" id="IPR011009">
    <property type="entry name" value="Kinase-like_dom_sf"/>
</dbReference>
<dbReference type="CDD" id="cd14014">
    <property type="entry name" value="STKc_PknB_like"/>
    <property type="match status" value="1"/>
</dbReference>
<comment type="subcellular location">
    <subcellularLocation>
        <location evidence="1">Membrane</location>
        <topology evidence="1">Single-pass membrane protein</topology>
    </subcellularLocation>
</comment>
<dbReference type="Pfam" id="PF00990">
    <property type="entry name" value="GGDEF"/>
    <property type="match status" value="1"/>
</dbReference>
<dbReference type="SMART" id="SM00220">
    <property type="entry name" value="S_TKc"/>
    <property type="match status" value="1"/>
</dbReference>
<evidence type="ECO:0000259" key="4">
    <source>
        <dbReference type="PROSITE" id="PS50887"/>
    </source>
</evidence>
<dbReference type="GO" id="GO:0052621">
    <property type="term" value="F:diguanylate cyclase activity"/>
    <property type="evidence" value="ECO:0007669"/>
    <property type="project" value="UniProtKB-EC"/>
</dbReference>
<dbReference type="Pfam" id="PF13191">
    <property type="entry name" value="AAA_16"/>
    <property type="match status" value="1"/>
</dbReference>
<dbReference type="SUPFAM" id="SSF56112">
    <property type="entry name" value="Protein kinase-like (PK-like)"/>
    <property type="match status" value="1"/>
</dbReference>
<reference evidence="5 6" key="1">
    <citation type="submission" date="2022-11" db="EMBL/GenBank/DDBJ databases">
        <title>Desulfobotulus tamanensis H1 sp. nov. - anaerobic, alkaliphilic, sulphate reducing bacterium isolated from terrestrial mud volcano.</title>
        <authorList>
            <person name="Frolova A."/>
            <person name="Merkel A.Y."/>
            <person name="Slobodkin A.I."/>
        </authorList>
    </citation>
    <scope>NUCLEOTIDE SEQUENCE [LARGE SCALE GENOMIC DNA]</scope>
    <source>
        <strain evidence="5 6">H1</strain>
    </source>
</reference>
<feature type="coiled-coil region" evidence="2">
    <location>
        <begin position="1487"/>
        <end position="1514"/>
    </location>
</feature>
<dbReference type="SUPFAM" id="SSF55073">
    <property type="entry name" value="Nucleotide cyclase"/>
    <property type="match status" value="1"/>
</dbReference>
<dbReference type="SMART" id="SM00065">
    <property type="entry name" value="GAF"/>
    <property type="match status" value="1"/>
</dbReference>
<keyword evidence="6" id="KW-1185">Reference proteome</keyword>
<dbReference type="InterPro" id="IPR000160">
    <property type="entry name" value="GGDEF_dom"/>
</dbReference>
<feature type="domain" description="Protein kinase" evidence="3">
    <location>
        <begin position="6"/>
        <end position="278"/>
    </location>
</feature>
<evidence type="ECO:0000256" key="1">
    <source>
        <dbReference type="ARBA" id="ARBA00004167"/>
    </source>
</evidence>
<dbReference type="InterPro" id="IPR043128">
    <property type="entry name" value="Rev_trsase/Diguanyl_cyclase"/>
</dbReference>
<dbReference type="InterPro" id="IPR029016">
    <property type="entry name" value="GAF-like_dom_sf"/>
</dbReference>
<dbReference type="EC" id="2.7.7.65" evidence="5"/>
<gene>
    <name evidence="5" type="ORF">OOT00_03145</name>
</gene>
<evidence type="ECO:0000259" key="3">
    <source>
        <dbReference type="PROSITE" id="PS50011"/>
    </source>
</evidence>
<dbReference type="Proteomes" id="UP001209681">
    <property type="component" value="Unassembled WGS sequence"/>
</dbReference>
<dbReference type="Gene3D" id="1.10.510.10">
    <property type="entry name" value="Transferase(Phosphotransferase) domain 1"/>
    <property type="match status" value="1"/>
</dbReference>
<dbReference type="RefSeq" id="WP_265423835.1">
    <property type="nucleotide sequence ID" value="NZ_JAPFPW010000002.1"/>
</dbReference>
<dbReference type="SUPFAM" id="SSF52540">
    <property type="entry name" value="P-loop containing nucleoside triphosphate hydrolases"/>
    <property type="match status" value="1"/>
</dbReference>
<feature type="domain" description="GGDEF" evidence="4">
    <location>
        <begin position="1542"/>
        <end position="1679"/>
    </location>
</feature>
<dbReference type="SMART" id="SM00267">
    <property type="entry name" value="GGDEF"/>
    <property type="match status" value="1"/>
</dbReference>